<protein>
    <recommendedName>
        <fullName evidence="6">Amino acid transporter transmembrane domain-containing protein</fullName>
    </recommendedName>
</protein>
<evidence type="ECO:0000256" key="2">
    <source>
        <dbReference type="ARBA" id="ARBA00022692"/>
    </source>
</evidence>
<keyword evidence="3 5" id="KW-1133">Transmembrane helix</keyword>
<dbReference type="EMBL" id="CAKOFQ010007078">
    <property type="protein sequence ID" value="CAH1990059.1"/>
    <property type="molecule type" value="Genomic_DNA"/>
</dbReference>
<reference evidence="7" key="1">
    <citation type="submission" date="2022-03" db="EMBL/GenBank/DDBJ databases">
        <authorList>
            <person name="Sayadi A."/>
        </authorList>
    </citation>
    <scope>NUCLEOTIDE SEQUENCE</scope>
</reference>
<dbReference type="Proteomes" id="UP001152888">
    <property type="component" value="Unassembled WGS sequence"/>
</dbReference>
<dbReference type="PANTHER" id="PTHR22950">
    <property type="entry name" value="AMINO ACID TRANSPORTER"/>
    <property type="match status" value="1"/>
</dbReference>
<dbReference type="Pfam" id="PF01490">
    <property type="entry name" value="Aa_trans"/>
    <property type="match status" value="1"/>
</dbReference>
<dbReference type="GO" id="GO:0005774">
    <property type="term" value="C:vacuolar membrane"/>
    <property type="evidence" value="ECO:0007669"/>
    <property type="project" value="TreeGrafter"/>
</dbReference>
<evidence type="ECO:0000256" key="3">
    <source>
        <dbReference type="ARBA" id="ARBA00022989"/>
    </source>
</evidence>
<keyword evidence="2 5" id="KW-0812">Transmembrane</keyword>
<feature type="transmembrane region" description="Helical" evidence="5">
    <location>
        <begin position="327"/>
        <end position="353"/>
    </location>
</feature>
<feature type="transmembrane region" description="Helical" evidence="5">
    <location>
        <begin position="255"/>
        <end position="277"/>
    </location>
</feature>
<feature type="transmembrane region" description="Helical" evidence="5">
    <location>
        <begin position="131"/>
        <end position="153"/>
    </location>
</feature>
<dbReference type="PANTHER" id="PTHR22950:SF154">
    <property type="entry name" value="PROTON-COUPLED AMINO ACID TRANSPORTER-LIKE PROTEIN PATHETIC"/>
    <property type="match status" value="1"/>
</dbReference>
<proteinExistence type="predicted"/>
<dbReference type="GO" id="GO:0015179">
    <property type="term" value="F:L-amino acid transmembrane transporter activity"/>
    <property type="evidence" value="ECO:0007669"/>
    <property type="project" value="TreeGrafter"/>
</dbReference>
<keyword evidence="8" id="KW-1185">Reference proteome</keyword>
<name>A0A9P0L984_ACAOB</name>
<feature type="transmembrane region" description="Helical" evidence="5">
    <location>
        <begin position="478"/>
        <end position="496"/>
    </location>
</feature>
<feature type="transmembrane region" description="Helical" evidence="5">
    <location>
        <begin position="297"/>
        <end position="315"/>
    </location>
</feature>
<accession>A0A9P0L984</accession>
<evidence type="ECO:0000313" key="7">
    <source>
        <dbReference type="EMBL" id="CAH1990059.1"/>
    </source>
</evidence>
<evidence type="ECO:0000313" key="8">
    <source>
        <dbReference type="Proteomes" id="UP001152888"/>
    </source>
</evidence>
<feature type="transmembrane region" description="Helical" evidence="5">
    <location>
        <begin position="195"/>
        <end position="214"/>
    </location>
</feature>
<evidence type="ECO:0000256" key="4">
    <source>
        <dbReference type="ARBA" id="ARBA00023136"/>
    </source>
</evidence>
<comment type="caution">
    <text evidence="7">The sequence shown here is derived from an EMBL/GenBank/DDBJ whole genome shotgun (WGS) entry which is preliminary data.</text>
</comment>
<gene>
    <name evidence="7" type="ORF">ACAOBT_LOCUS19432</name>
</gene>
<evidence type="ECO:0000256" key="5">
    <source>
        <dbReference type="SAM" id="Phobius"/>
    </source>
</evidence>
<keyword evidence="4 5" id="KW-0472">Membrane</keyword>
<feature type="transmembrane region" description="Helical" evidence="5">
    <location>
        <begin position="418"/>
        <end position="439"/>
    </location>
</feature>
<organism evidence="7 8">
    <name type="scientific">Acanthoscelides obtectus</name>
    <name type="common">Bean weevil</name>
    <name type="synonym">Bruchus obtectus</name>
    <dbReference type="NCBI Taxonomy" id="200917"/>
    <lineage>
        <taxon>Eukaryota</taxon>
        <taxon>Metazoa</taxon>
        <taxon>Ecdysozoa</taxon>
        <taxon>Arthropoda</taxon>
        <taxon>Hexapoda</taxon>
        <taxon>Insecta</taxon>
        <taxon>Pterygota</taxon>
        <taxon>Neoptera</taxon>
        <taxon>Endopterygota</taxon>
        <taxon>Coleoptera</taxon>
        <taxon>Polyphaga</taxon>
        <taxon>Cucujiformia</taxon>
        <taxon>Chrysomeloidea</taxon>
        <taxon>Chrysomelidae</taxon>
        <taxon>Bruchinae</taxon>
        <taxon>Bruchini</taxon>
        <taxon>Acanthoscelides</taxon>
    </lineage>
</organism>
<feature type="transmembrane region" description="Helical" evidence="5">
    <location>
        <begin position="226"/>
        <end position="248"/>
    </location>
</feature>
<evidence type="ECO:0000256" key="1">
    <source>
        <dbReference type="ARBA" id="ARBA00004141"/>
    </source>
</evidence>
<dbReference type="AlphaFoldDB" id="A0A9P0L984"/>
<dbReference type="InterPro" id="IPR013057">
    <property type="entry name" value="AA_transpt_TM"/>
</dbReference>
<sequence length="536" mass="58733">MPCSYGAITQVGDCSKVKNTDWESTEKDPILYNSRKKRTNDHLVTATTNTNGGPTELDTFLPQDNSNTNGVTKYKVTKGNDLEAANTEFDPFKNRQNDHPTTNLNTLTHLLKASLGTGILSMPAAFQAAGLALGIFSTILVSIICTHCAYILVTSAHELYKRAHKTKMSFADVAEEACLRGPKWARGFAGPIRQLVLVGLFVTYFMTCSCYAVIIARNFNYVIDYYVGYTTEIRVTIAALLVPIILLVYVPNLKYLAPVSMIANVFMGIGLGITFYYLVTDVPPVSERNLVADISTYPVFFSITIFAIEAIGVVMPLENHMATPQHFVGLCGVLNQGMSGVTLVYMVIGFFGYLKYGDQVEGSITLNLPKEAYAAQIVNILIALAVYGTFGLQFYVCLEIAWDGIKKRFQENARIAEYTLRTIMAVVCVAIAIAVPTIIPFVALIGAFCFSILGLMVPVAIEMLTFWDKGFGPFHWKIFKNIIVVAAGFLALIFGSKSAIQDIVYMYLGNGTVAKEPIFLGNLTLVGNFSETTPSS</sequence>
<evidence type="ECO:0000259" key="6">
    <source>
        <dbReference type="Pfam" id="PF01490"/>
    </source>
</evidence>
<feature type="transmembrane region" description="Helical" evidence="5">
    <location>
        <begin position="445"/>
        <end position="466"/>
    </location>
</feature>
<dbReference type="OrthoDB" id="1684102at2759"/>
<feature type="domain" description="Amino acid transporter transmembrane" evidence="6">
    <location>
        <begin position="100"/>
        <end position="500"/>
    </location>
</feature>
<comment type="subcellular location">
    <subcellularLocation>
        <location evidence="1">Membrane</location>
        <topology evidence="1">Multi-pass membrane protein</topology>
    </subcellularLocation>
</comment>
<feature type="transmembrane region" description="Helical" evidence="5">
    <location>
        <begin position="373"/>
        <end position="398"/>
    </location>
</feature>